<dbReference type="InterPro" id="IPR036291">
    <property type="entry name" value="NAD(P)-bd_dom_sf"/>
</dbReference>
<name>A0ABW4XJT0_9GAMM</name>
<dbReference type="CDD" id="cd05242">
    <property type="entry name" value="SDR_a8"/>
    <property type="match status" value="1"/>
</dbReference>
<evidence type="ECO:0000313" key="4">
    <source>
        <dbReference type="EMBL" id="MFD2095540.1"/>
    </source>
</evidence>
<dbReference type="Gene3D" id="3.40.50.720">
    <property type="entry name" value="NAD(P)-binding Rossmann-like Domain"/>
    <property type="match status" value="1"/>
</dbReference>
<dbReference type="InterPro" id="IPR013549">
    <property type="entry name" value="DUF1731"/>
</dbReference>
<comment type="caution">
    <text evidence="4">The sequence shown here is derived from an EMBL/GenBank/DDBJ whole genome shotgun (WGS) entry which is preliminary data.</text>
</comment>
<evidence type="ECO:0000313" key="5">
    <source>
        <dbReference type="Proteomes" id="UP001597380"/>
    </source>
</evidence>
<dbReference type="RefSeq" id="WP_345340388.1">
    <property type="nucleotide sequence ID" value="NZ_BAABLI010000014.1"/>
</dbReference>
<dbReference type="PANTHER" id="PTHR11092:SF0">
    <property type="entry name" value="EPIMERASE FAMILY PROTEIN SDR39U1"/>
    <property type="match status" value="1"/>
</dbReference>
<dbReference type="Pfam" id="PF08338">
    <property type="entry name" value="DUF1731"/>
    <property type="match status" value="1"/>
</dbReference>
<organism evidence="4 5">
    <name type="scientific">Corallincola platygyrae</name>
    <dbReference type="NCBI Taxonomy" id="1193278"/>
    <lineage>
        <taxon>Bacteria</taxon>
        <taxon>Pseudomonadati</taxon>
        <taxon>Pseudomonadota</taxon>
        <taxon>Gammaproteobacteria</taxon>
        <taxon>Alteromonadales</taxon>
        <taxon>Psychromonadaceae</taxon>
        <taxon>Corallincola</taxon>
    </lineage>
</organism>
<dbReference type="Proteomes" id="UP001597380">
    <property type="component" value="Unassembled WGS sequence"/>
</dbReference>
<feature type="domain" description="NAD-dependent epimerase/dehydratase" evidence="2">
    <location>
        <begin position="3"/>
        <end position="222"/>
    </location>
</feature>
<dbReference type="InterPro" id="IPR001509">
    <property type="entry name" value="Epimerase_deHydtase"/>
</dbReference>
<dbReference type="SUPFAM" id="SSF51735">
    <property type="entry name" value="NAD(P)-binding Rossmann-fold domains"/>
    <property type="match status" value="1"/>
</dbReference>
<sequence>MDILITGGTGFIGSTLVKHLKNQHKLTVLSRRPKSAQQSLGFDLTVIDTLSNFKDLDGFDAVINLAGEPIADKRWSNYQKEKITKSRWDITQQLVNLMHQGKSPPATFISGSAIGIYGRQGDTQVDESFTDFHPEFSNSVCERWEQIALSAPQSTRTCLIRTGIVLGKKGGALKKMVPPFRFGLGGPIAAGEQYMSWIHIDDMVKAIIFLLEQPTANGVYNLTAPNPVTNQEFTEHLSAVLDRPAPFRMPEFVLRILFGEMADLLIYGQRVMPTRLLAHDFHFCHPKLKEALSSIL</sequence>
<proteinExistence type="inferred from homology"/>
<reference evidence="5" key="1">
    <citation type="journal article" date="2019" name="Int. J. Syst. Evol. Microbiol.">
        <title>The Global Catalogue of Microorganisms (GCM) 10K type strain sequencing project: providing services to taxonomists for standard genome sequencing and annotation.</title>
        <authorList>
            <consortium name="The Broad Institute Genomics Platform"/>
            <consortium name="The Broad Institute Genome Sequencing Center for Infectious Disease"/>
            <person name="Wu L."/>
            <person name="Ma J."/>
        </authorList>
    </citation>
    <scope>NUCLEOTIDE SEQUENCE [LARGE SCALE GENOMIC DNA]</scope>
    <source>
        <strain evidence="5">CGMCC 1.10992</strain>
    </source>
</reference>
<evidence type="ECO:0000256" key="1">
    <source>
        <dbReference type="ARBA" id="ARBA00009353"/>
    </source>
</evidence>
<gene>
    <name evidence="4" type="ORF">ACFSJ3_06035</name>
</gene>
<protein>
    <submittedName>
        <fullName evidence="4">TIGR01777 family oxidoreductase</fullName>
    </submittedName>
</protein>
<dbReference type="PANTHER" id="PTHR11092">
    <property type="entry name" value="SUGAR NUCLEOTIDE EPIMERASE RELATED"/>
    <property type="match status" value="1"/>
</dbReference>
<evidence type="ECO:0000259" key="3">
    <source>
        <dbReference type="Pfam" id="PF08338"/>
    </source>
</evidence>
<accession>A0ABW4XJT0</accession>
<feature type="domain" description="DUF1731" evidence="3">
    <location>
        <begin position="249"/>
        <end position="294"/>
    </location>
</feature>
<dbReference type="InterPro" id="IPR010099">
    <property type="entry name" value="SDR39U1"/>
</dbReference>
<keyword evidence="5" id="KW-1185">Reference proteome</keyword>
<dbReference type="NCBIfam" id="TIGR01777">
    <property type="entry name" value="yfcH"/>
    <property type="match status" value="1"/>
</dbReference>
<comment type="similarity">
    <text evidence="1">Belongs to the NAD(P)-dependent epimerase/dehydratase family. SDR39U1 subfamily.</text>
</comment>
<evidence type="ECO:0000259" key="2">
    <source>
        <dbReference type="Pfam" id="PF01370"/>
    </source>
</evidence>
<dbReference type="EMBL" id="JBHUHT010000009">
    <property type="protein sequence ID" value="MFD2095540.1"/>
    <property type="molecule type" value="Genomic_DNA"/>
</dbReference>
<dbReference type="Pfam" id="PF01370">
    <property type="entry name" value="Epimerase"/>
    <property type="match status" value="1"/>
</dbReference>